<sequence length="111" mass="12794">MILIGQQERVVVVGPTEAHHCLRCQTETEFAPQLRYKMARIDLLFGFTYQRRYELACSRCEHGWVLDTETMDQQLGGVPIPWRHRFGLPLMLLGVVGLAALGWLWRHGFIG</sequence>
<gene>
    <name evidence="2" type="ORF">A9K58_07735</name>
</gene>
<name>A0A1A6XWA9_STEMA</name>
<keyword evidence="1" id="KW-1133">Transmembrane helix</keyword>
<accession>A0A1A6XWA9</accession>
<keyword evidence="1" id="KW-0472">Membrane</keyword>
<feature type="transmembrane region" description="Helical" evidence="1">
    <location>
        <begin position="86"/>
        <end position="105"/>
    </location>
</feature>
<dbReference type="Proteomes" id="UP000092256">
    <property type="component" value="Unassembled WGS sequence"/>
</dbReference>
<proteinExistence type="predicted"/>
<comment type="caution">
    <text evidence="2">The sequence shown here is derived from an EMBL/GenBank/DDBJ whole genome shotgun (WGS) entry which is preliminary data.</text>
</comment>
<evidence type="ECO:0000313" key="2">
    <source>
        <dbReference type="EMBL" id="OBU67852.1"/>
    </source>
</evidence>
<dbReference type="OrthoDB" id="160187at2"/>
<keyword evidence="1" id="KW-0812">Transmembrane</keyword>
<evidence type="ECO:0000313" key="3">
    <source>
        <dbReference type="Proteomes" id="UP000092256"/>
    </source>
</evidence>
<organism evidence="2 3">
    <name type="scientific">Stenotrophomonas maltophilia</name>
    <name type="common">Pseudomonas maltophilia</name>
    <name type="synonym">Xanthomonas maltophilia</name>
    <dbReference type="NCBI Taxonomy" id="40324"/>
    <lineage>
        <taxon>Bacteria</taxon>
        <taxon>Pseudomonadati</taxon>
        <taxon>Pseudomonadota</taxon>
        <taxon>Gammaproteobacteria</taxon>
        <taxon>Lysobacterales</taxon>
        <taxon>Lysobacteraceae</taxon>
        <taxon>Stenotrophomonas</taxon>
        <taxon>Stenotrophomonas maltophilia group</taxon>
    </lineage>
</organism>
<evidence type="ECO:0000256" key="1">
    <source>
        <dbReference type="SAM" id="Phobius"/>
    </source>
</evidence>
<dbReference type="AlphaFoldDB" id="A0A1A6XWA9"/>
<dbReference type="RefSeq" id="WP_065198817.1">
    <property type="nucleotide sequence ID" value="NZ_LYVJ01000005.1"/>
</dbReference>
<evidence type="ECO:0008006" key="4">
    <source>
        <dbReference type="Google" id="ProtNLM"/>
    </source>
</evidence>
<reference evidence="2 3" key="1">
    <citation type="submission" date="2016-05" db="EMBL/GenBank/DDBJ databases">
        <title>Draft Genome Sequences of Stenotrophomonas maltophilia Strains Sm32COP, Sm41DVV, Sm46PAILV, SmF3, SmF22, SmSOFb1 and SmCVFa1, Isolated from Different Manures, in France.</title>
        <authorList>
            <person name="Nazaret S."/>
            <person name="Bodilis J."/>
        </authorList>
    </citation>
    <scope>NUCLEOTIDE SEQUENCE [LARGE SCALE GENOMIC DNA]</scope>
    <source>
        <strain evidence="2 3">Sm46PAILV</strain>
    </source>
</reference>
<dbReference type="EMBL" id="LYVJ01000005">
    <property type="protein sequence ID" value="OBU67852.1"/>
    <property type="molecule type" value="Genomic_DNA"/>
</dbReference>
<protein>
    <recommendedName>
        <fullName evidence="4">Transmembrane protein</fullName>
    </recommendedName>
</protein>